<keyword evidence="1" id="KW-0175">Coiled coil</keyword>
<evidence type="ECO:0008006" key="4">
    <source>
        <dbReference type="Google" id="ProtNLM"/>
    </source>
</evidence>
<evidence type="ECO:0000313" key="3">
    <source>
        <dbReference type="Proteomes" id="UP000009080"/>
    </source>
</evidence>
<reference evidence="2 3" key="1">
    <citation type="journal article" date="2009" name="PLoS ONE">
        <title>The complete genome of Teredinibacter turnerae T7901: an intracellular endosymbiont of marine wood-boring bivalves (shipworms).</title>
        <authorList>
            <person name="Yang J.C."/>
            <person name="Madupu R."/>
            <person name="Durkin A.S."/>
            <person name="Ekborg N.A."/>
            <person name="Pedamallu C.S."/>
            <person name="Hostetler J.B."/>
            <person name="Radune D."/>
            <person name="Toms B.S."/>
            <person name="Henrissat B."/>
            <person name="Coutinho P.M."/>
            <person name="Schwarz S."/>
            <person name="Field L."/>
            <person name="Trindade-Silva A.E."/>
            <person name="Soares C.A.G."/>
            <person name="Elshahawi S."/>
            <person name="Hanora A."/>
            <person name="Schmidt E.W."/>
            <person name="Haygood M.G."/>
            <person name="Posfai J."/>
            <person name="Benner J."/>
            <person name="Madinger C."/>
            <person name="Nove J."/>
            <person name="Anton B."/>
            <person name="Chaudhary K."/>
            <person name="Foster J."/>
            <person name="Holman A."/>
            <person name="Kumar S."/>
            <person name="Lessard P.A."/>
            <person name="Luyten Y.A."/>
            <person name="Slatko B."/>
            <person name="Wood N."/>
            <person name="Wu B."/>
            <person name="Teplitski M."/>
            <person name="Mougous J.D."/>
            <person name="Ward N."/>
            <person name="Eisen J.A."/>
            <person name="Badger J.H."/>
            <person name="Distel D.L."/>
        </authorList>
    </citation>
    <scope>NUCLEOTIDE SEQUENCE [LARGE SCALE GENOMIC DNA]</scope>
    <source>
        <strain evidence="3">ATCC 39867 / T7901</strain>
    </source>
</reference>
<proteinExistence type="predicted"/>
<dbReference type="AlphaFoldDB" id="C5BMD5"/>
<feature type="coiled-coil region" evidence="1">
    <location>
        <begin position="6"/>
        <end position="47"/>
    </location>
</feature>
<dbReference type="KEGG" id="ttu:TERTU_0399"/>
<name>C5BMD5_TERTT</name>
<dbReference type="Proteomes" id="UP000009080">
    <property type="component" value="Chromosome"/>
</dbReference>
<dbReference type="OrthoDB" id="6120894at2"/>
<dbReference type="STRING" id="377629.TERTU_0399"/>
<evidence type="ECO:0000313" key="2">
    <source>
        <dbReference type="EMBL" id="ACR13462.1"/>
    </source>
</evidence>
<organism evidence="2 3">
    <name type="scientific">Teredinibacter turnerae (strain ATCC 39867 / T7901)</name>
    <dbReference type="NCBI Taxonomy" id="377629"/>
    <lineage>
        <taxon>Bacteria</taxon>
        <taxon>Pseudomonadati</taxon>
        <taxon>Pseudomonadota</taxon>
        <taxon>Gammaproteobacteria</taxon>
        <taxon>Cellvibrionales</taxon>
        <taxon>Cellvibrionaceae</taxon>
        <taxon>Teredinibacter</taxon>
    </lineage>
</organism>
<dbReference type="NCBIfam" id="TIGR02449">
    <property type="entry name" value="TIGR02449 family protein"/>
    <property type="match status" value="1"/>
</dbReference>
<dbReference type="EMBL" id="CP001614">
    <property type="protein sequence ID" value="ACR13462.1"/>
    <property type="molecule type" value="Genomic_DNA"/>
</dbReference>
<evidence type="ECO:0000256" key="1">
    <source>
        <dbReference type="SAM" id="Coils"/>
    </source>
</evidence>
<sequence>MTDKLINEVEHKLDKLINLCTRLQQENASLRAEKSEWQQERSRLIEKNQLARTRVEAMIERLRNMEA</sequence>
<keyword evidence="3" id="KW-1185">Reference proteome</keyword>
<accession>C5BMD5</accession>
<dbReference type="InterPro" id="IPR012662">
    <property type="entry name" value="CHP02449"/>
</dbReference>
<dbReference type="eggNOG" id="ENOG5033A9M">
    <property type="taxonomic scope" value="Bacteria"/>
</dbReference>
<dbReference type="RefSeq" id="WP_015819576.1">
    <property type="nucleotide sequence ID" value="NC_012997.1"/>
</dbReference>
<gene>
    <name evidence="2" type="ordered locus">TERTU_0399</name>
</gene>
<protein>
    <recommendedName>
        <fullName evidence="4">TIGR02449 family protein</fullName>
    </recommendedName>
</protein>
<dbReference type="HOGENOM" id="CLU_175555_0_1_6"/>